<reference evidence="11" key="2">
    <citation type="submission" date="2025-09" db="UniProtKB">
        <authorList>
            <consortium name="Ensembl"/>
        </authorList>
    </citation>
    <scope>IDENTIFICATION</scope>
</reference>
<evidence type="ECO:0000256" key="5">
    <source>
        <dbReference type="ARBA" id="ARBA00022927"/>
    </source>
</evidence>
<organism evidence="11 12">
    <name type="scientific">Eptatretus burgeri</name>
    <name type="common">Inshore hagfish</name>
    <dbReference type="NCBI Taxonomy" id="7764"/>
    <lineage>
        <taxon>Eukaryota</taxon>
        <taxon>Metazoa</taxon>
        <taxon>Chordata</taxon>
        <taxon>Craniata</taxon>
        <taxon>Vertebrata</taxon>
        <taxon>Cyclostomata</taxon>
        <taxon>Myxini</taxon>
        <taxon>Myxiniformes</taxon>
        <taxon>Myxinidae</taxon>
        <taxon>Eptatretinae</taxon>
        <taxon>Eptatretus</taxon>
    </lineage>
</organism>
<evidence type="ECO:0000256" key="4">
    <source>
        <dbReference type="ARBA" id="ARBA00022787"/>
    </source>
</evidence>
<dbReference type="GO" id="GO:0007005">
    <property type="term" value="P:mitochondrion organization"/>
    <property type="evidence" value="ECO:0007669"/>
    <property type="project" value="TreeGrafter"/>
</dbReference>
<dbReference type="OMA" id="ANYFFGN"/>
<evidence type="ECO:0000313" key="11">
    <source>
        <dbReference type="Ensembl" id="ENSEBUP00000027414.1"/>
    </source>
</evidence>
<evidence type="ECO:0000256" key="6">
    <source>
        <dbReference type="ARBA" id="ARBA00023128"/>
    </source>
</evidence>
<feature type="domain" description="Mitochondrial outer membrane transport complex Sam37/metaxin N-terminal" evidence="9">
    <location>
        <begin position="2"/>
        <end position="75"/>
    </location>
</feature>
<keyword evidence="7" id="KW-0472">Membrane</keyword>
<sequence length="247" mass="27924">MEIIRFLRRMGYKPDSHLSAKQEADVVAFSALIEQMLLPALLHTFWVDPQNYVELIRPWYGASMGFPYNLFLPYLNRRKVISRLEFSVGRLPFITIKETEAQIYRNARECLNLLSHQLGKQDYYFGNLPSTLDAVVFAHLAPLLRAPLLGRTLQLHLKALPNLCRHCSRMLDCCFPTLSAEGGSRPEREQMDANLQKLTELVNKESNLIEKMDGNLRANSKSSGQGKSSQQVPPDISTNGPTPTAGH</sequence>
<feature type="domain" description="Metaxin glutathione S-transferase" evidence="10">
    <location>
        <begin position="107"/>
        <end position="170"/>
    </location>
</feature>
<reference evidence="11" key="1">
    <citation type="submission" date="2025-08" db="UniProtKB">
        <authorList>
            <consortium name="Ensembl"/>
        </authorList>
    </citation>
    <scope>IDENTIFICATION</scope>
</reference>
<evidence type="ECO:0000313" key="12">
    <source>
        <dbReference type="Proteomes" id="UP000694388"/>
    </source>
</evidence>
<keyword evidence="3" id="KW-0813">Transport</keyword>
<evidence type="ECO:0000259" key="10">
    <source>
        <dbReference type="Pfam" id="PF17171"/>
    </source>
</evidence>
<comment type="subcellular location">
    <subcellularLocation>
        <location evidence="1">Mitochondrion outer membrane</location>
    </subcellularLocation>
</comment>
<keyword evidence="6" id="KW-0496">Mitochondrion</keyword>
<keyword evidence="5" id="KW-0653">Protein transport</keyword>
<evidence type="ECO:0000256" key="3">
    <source>
        <dbReference type="ARBA" id="ARBA00022448"/>
    </source>
</evidence>
<feature type="compositionally biased region" description="Polar residues" evidence="8">
    <location>
        <begin position="236"/>
        <end position="247"/>
    </location>
</feature>
<evidence type="ECO:0000256" key="8">
    <source>
        <dbReference type="SAM" id="MobiDB-lite"/>
    </source>
</evidence>
<evidence type="ECO:0000256" key="7">
    <source>
        <dbReference type="ARBA" id="ARBA00023136"/>
    </source>
</evidence>
<accession>A0A8C4X289</accession>
<comment type="similarity">
    <text evidence="2">Belongs to the metaxin family.</text>
</comment>
<dbReference type="GO" id="GO:0015031">
    <property type="term" value="P:protein transport"/>
    <property type="evidence" value="ECO:0007669"/>
    <property type="project" value="UniProtKB-KW"/>
</dbReference>
<dbReference type="PANTHER" id="PTHR12289:SF30">
    <property type="entry name" value="METAXIN-3"/>
    <property type="match status" value="1"/>
</dbReference>
<dbReference type="GeneTree" id="ENSGT00950000182919"/>
<dbReference type="Pfam" id="PF17171">
    <property type="entry name" value="GST_C_6"/>
    <property type="match status" value="1"/>
</dbReference>
<evidence type="ECO:0000256" key="2">
    <source>
        <dbReference type="ARBA" id="ARBA00009170"/>
    </source>
</evidence>
<dbReference type="InterPro" id="IPR050931">
    <property type="entry name" value="Mito_Protein_Transport_Metaxin"/>
</dbReference>
<keyword evidence="12" id="KW-1185">Reference proteome</keyword>
<dbReference type="InterPro" id="IPR019564">
    <property type="entry name" value="Sam37/metaxin_N"/>
</dbReference>
<keyword evidence="4" id="KW-1000">Mitochondrion outer membrane</keyword>
<evidence type="ECO:0000256" key="1">
    <source>
        <dbReference type="ARBA" id="ARBA00004294"/>
    </source>
</evidence>
<dbReference type="GO" id="GO:0001401">
    <property type="term" value="C:SAM complex"/>
    <property type="evidence" value="ECO:0007669"/>
    <property type="project" value="InterPro"/>
</dbReference>
<protein>
    <submittedName>
        <fullName evidence="11">Metaxin 3</fullName>
    </submittedName>
</protein>
<dbReference type="PANTHER" id="PTHR12289">
    <property type="entry name" value="METAXIN RELATED"/>
    <property type="match status" value="1"/>
</dbReference>
<dbReference type="Proteomes" id="UP000694388">
    <property type="component" value="Unplaced"/>
</dbReference>
<name>A0A8C4X289_EPTBU</name>
<evidence type="ECO:0000259" key="9">
    <source>
        <dbReference type="Pfam" id="PF10568"/>
    </source>
</evidence>
<dbReference type="InterPro" id="IPR033468">
    <property type="entry name" value="Metaxin_GST"/>
</dbReference>
<proteinExistence type="inferred from homology"/>
<dbReference type="SUPFAM" id="SSF47616">
    <property type="entry name" value="GST C-terminal domain-like"/>
    <property type="match status" value="1"/>
</dbReference>
<feature type="region of interest" description="Disordered" evidence="8">
    <location>
        <begin position="209"/>
        <end position="247"/>
    </location>
</feature>
<dbReference type="Pfam" id="PF10568">
    <property type="entry name" value="Tom37"/>
    <property type="match status" value="1"/>
</dbReference>
<feature type="compositionally biased region" description="Low complexity" evidence="8">
    <location>
        <begin position="220"/>
        <end position="231"/>
    </location>
</feature>
<dbReference type="AlphaFoldDB" id="A0A8C4X289"/>
<dbReference type="Ensembl" id="ENSEBUT00000027990.1">
    <property type="protein sequence ID" value="ENSEBUP00000027414.1"/>
    <property type="gene ID" value="ENSEBUG00000016798.1"/>
</dbReference>
<dbReference type="InterPro" id="IPR036282">
    <property type="entry name" value="Glutathione-S-Trfase_C_sf"/>
</dbReference>